<name>A0A2P2JAN7_RHIMU</name>
<keyword evidence="1" id="KW-0812">Transmembrane</keyword>
<organism evidence="2">
    <name type="scientific">Rhizophora mucronata</name>
    <name type="common">Asiatic mangrove</name>
    <dbReference type="NCBI Taxonomy" id="61149"/>
    <lineage>
        <taxon>Eukaryota</taxon>
        <taxon>Viridiplantae</taxon>
        <taxon>Streptophyta</taxon>
        <taxon>Embryophyta</taxon>
        <taxon>Tracheophyta</taxon>
        <taxon>Spermatophyta</taxon>
        <taxon>Magnoliopsida</taxon>
        <taxon>eudicotyledons</taxon>
        <taxon>Gunneridae</taxon>
        <taxon>Pentapetalae</taxon>
        <taxon>rosids</taxon>
        <taxon>fabids</taxon>
        <taxon>Malpighiales</taxon>
        <taxon>Rhizophoraceae</taxon>
        <taxon>Rhizophora</taxon>
    </lineage>
</organism>
<evidence type="ECO:0000256" key="1">
    <source>
        <dbReference type="SAM" id="Phobius"/>
    </source>
</evidence>
<accession>A0A2P2JAN7</accession>
<reference evidence="2" key="1">
    <citation type="submission" date="2018-02" db="EMBL/GenBank/DDBJ databases">
        <title>Rhizophora mucronata_Transcriptome.</title>
        <authorList>
            <person name="Meera S.P."/>
            <person name="Sreeshan A."/>
            <person name="Augustine A."/>
        </authorList>
    </citation>
    <scope>NUCLEOTIDE SEQUENCE</scope>
    <source>
        <tissue evidence="2">Leaf</tissue>
    </source>
</reference>
<dbReference type="AlphaFoldDB" id="A0A2P2JAN7"/>
<keyword evidence="1" id="KW-0472">Membrane</keyword>
<keyword evidence="1" id="KW-1133">Transmembrane helix</keyword>
<evidence type="ECO:0000313" key="2">
    <source>
        <dbReference type="EMBL" id="MBW90538.1"/>
    </source>
</evidence>
<dbReference type="EMBL" id="GGEC01010055">
    <property type="protein sequence ID" value="MBW90538.1"/>
    <property type="molecule type" value="Transcribed_RNA"/>
</dbReference>
<sequence>MFFFFNCLTKMAKGEFHPPQFLQPGLCFCLLSFFFLSLHFSTVKPPFCQACTLSIPTIQLLLFLSVSPFQWKSSSSSCWLSVQGSAAMNGLLFYESDSLQF</sequence>
<proteinExistence type="predicted"/>
<feature type="transmembrane region" description="Helical" evidence="1">
    <location>
        <begin position="21"/>
        <end position="41"/>
    </location>
</feature>
<protein>
    <submittedName>
        <fullName evidence="2">Uncharacterized protein</fullName>
    </submittedName>
</protein>